<feature type="transmembrane region" description="Helical" evidence="9">
    <location>
        <begin position="6"/>
        <end position="24"/>
    </location>
</feature>
<accession>H9GA90</accession>
<gene>
    <name evidence="10" type="primary">COX4I1</name>
</gene>
<protein>
    <recommendedName>
        <fullName evidence="9">Cytochrome c oxidase subunit 4</fullName>
    </recommendedName>
</protein>
<dbReference type="FunFam" id="1.10.442.10:FF:000001">
    <property type="entry name" value="Cytochrome c oxidase subunit 4 isoform 1"/>
    <property type="match status" value="1"/>
</dbReference>
<dbReference type="PRINTS" id="PR01873">
    <property type="entry name" value="CYTCOXIDASE4"/>
</dbReference>
<keyword evidence="4 9" id="KW-0812">Transmembrane</keyword>
<evidence type="ECO:0000256" key="6">
    <source>
        <dbReference type="ARBA" id="ARBA00022989"/>
    </source>
</evidence>
<sequence length="191" mass="22070">MCVYWIYGHFMAILLSVISFRMLASRAFSLLGKRAISTSVCLRAHGHGVVKTEDFSLPSYVDRRDIPLPDVAYTKALSSGQKALKEKEKASWSALSLEDKVELYRIKFHESFAEMNRASSEWKTIVGGILFFIGLSGFIVIWQRLYVFGPIPHTFSDEWKAMQTQRMLDMRVNPIQGFSAKWDYEKKEWKK</sequence>
<dbReference type="GO" id="GO:0005743">
    <property type="term" value="C:mitochondrial inner membrane"/>
    <property type="evidence" value="ECO:0007669"/>
    <property type="project" value="UniProtKB-SubCell"/>
</dbReference>
<dbReference type="Proteomes" id="UP000001646">
    <property type="component" value="Unplaced"/>
</dbReference>
<proteinExistence type="inferred from homology"/>
<reference evidence="10" key="3">
    <citation type="submission" date="2025-09" db="UniProtKB">
        <authorList>
            <consortium name="Ensembl"/>
        </authorList>
    </citation>
    <scope>IDENTIFICATION</scope>
</reference>
<dbReference type="GO" id="GO:0006123">
    <property type="term" value="P:mitochondrial electron transport, cytochrome c to oxygen"/>
    <property type="evidence" value="ECO:0000318"/>
    <property type="project" value="GO_Central"/>
</dbReference>
<feature type="transmembrane region" description="Helical" evidence="9">
    <location>
        <begin position="125"/>
        <end position="145"/>
    </location>
</feature>
<evidence type="ECO:0000313" key="11">
    <source>
        <dbReference type="Proteomes" id="UP000001646"/>
    </source>
</evidence>
<dbReference type="STRING" id="28377.ENSACAP00000005351"/>
<comment type="caution">
    <text evidence="9">Lacks conserved residue(s) required for the propagation of feature annotation.</text>
</comment>
<dbReference type="Gene3D" id="1.10.442.10">
    <property type="entry name" value="Cytochrome c oxidase subunit IV"/>
    <property type="match status" value="1"/>
</dbReference>
<comment type="similarity">
    <text evidence="3 9">Belongs to the cytochrome c oxidase IV family.</text>
</comment>
<evidence type="ECO:0000256" key="9">
    <source>
        <dbReference type="RuleBase" id="RU367145"/>
    </source>
</evidence>
<reference evidence="10" key="2">
    <citation type="submission" date="2025-08" db="UniProtKB">
        <authorList>
            <consortium name="Ensembl"/>
        </authorList>
    </citation>
    <scope>IDENTIFICATION</scope>
</reference>
<evidence type="ECO:0000256" key="1">
    <source>
        <dbReference type="ARBA" id="ARBA00004434"/>
    </source>
</evidence>
<dbReference type="PANTHER" id="PTHR10707">
    <property type="entry name" value="CYTOCHROME C OXIDASE SUBUNIT IV"/>
    <property type="match status" value="1"/>
</dbReference>
<dbReference type="PANTHER" id="PTHR10707:SF12">
    <property type="entry name" value="CYTOCHROME C OXIDASE SUBUNIT 4 ISOFORM 1, MITOCHONDRIAL"/>
    <property type="match status" value="1"/>
</dbReference>
<evidence type="ECO:0000256" key="3">
    <source>
        <dbReference type="ARBA" id="ARBA00008135"/>
    </source>
</evidence>
<dbReference type="GO" id="GO:0005654">
    <property type="term" value="C:nucleoplasm"/>
    <property type="evidence" value="ECO:0007669"/>
    <property type="project" value="Ensembl"/>
</dbReference>
<keyword evidence="5 9" id="KW-0999">Mitochondrion inner membrane</keyword>
<dbReference type="GO" id="GO:0045277">
    <property type="term" value="C:respiratory chain complex IV"/>
    <property type="evidence" value="ECO:0000318"/>
    <property type="project" value="GO_Central"/>
</dbReference>
<dbReference type="CDD" id="cd00922">
    <property type="entry name" value="Cyt_c_Oxidase_IV"/>
    <property type="match status" value="1"/>
</dbReference>
<dbReference type="Bgee" id="ENSACAG00000005479">
    <property type="expression patterns" value="Expressed in kidney and 14 other cell types or tissues"/>
</dbReference>
<keyword evidence="6 9" id="KW-1133">Transmembrane helix</keyword>
<dbReference type="InterPro" id="IPR004203">
    <property type="entry name" value="Cyt_c_oxidase_su4_fam"/>
</dbReference>
<dbReference type="GO" id="GO:0005829">
    <property type="term" value="C:cytosol"/>
    <property type="evidence" value="ECO:0007669"/>
    <property type="project" value="Ensembl"/>
</dbReference>
<evidence type="ECO:0000256" key="2">
    <source>
        <dbReference type="ARBA" id="ARBA00004673"/>
    </source>
</evidence>
<dbReference type="SUPFAM" id="SSF81406">
    <property type="entry name" value="Mitochondrial cytochrome c oxidase subunit IV"/>
    <property type="match status" value="1"/>
</dbReference>
<dbReference type="HOGENOM" id="CLU_117340_1_0_1"/>
<dbReference type="eggNOG" id="KOG4075">
    <property type="taxonomic scope" value="Eukaryota"/>
</dbReference>
<dbReference type="InterPro" id="IPR013288">
    <property type="entry name" value="Cyt_c_oxidase_su4"/>
</dbReference>
<evidence type="ECO:0000313" key="10">
    <source>
        <dbReference type="Ensembl" id="ENSACAP00000005351.3"/>
    </source>
</evidence>
<comment type="pathway">
    <text evidence="2 9">Energy metabolism; oxidative phosphorylation.</text>
</comment>
<evidence type="ECO:0000256" key="8">
    <source>
        <dbReference type="ARBA" id="ARBA00023136"/>
    </source>
</evidence>
<dbReference type="AlphaFoldDB" id="H9GA90"/>
<dbReference type="InterPro" id="IPR036639">
    <property type="entry name" value="Cyt_c_oxidase_su4_sf"/>
</dbReference>
<organism evidence="10 11">
    <name type="scientific">Anolis carolinensis</name>
    <name type="common">Green anole</name>
    <name type="synonym">American chameleon</name>
    <dbReference type="NCBI Taxonomy" id="28377"/>
    <lineage>
        <taxon>Eukaryota</taxon>
        <taxon>Metazoa</taxon>
        <taxon>Chordata</taxon>
        <taxon>Craniata</taxon>
        <taxon>Vertebrata</taxon>
        <taxon>Euteleostomi</taxon>
        <taxon>Lepidosauria</taxon>
        <taxon>Squamata</taxon>
        <taxon>Bifurcata</taxon>
        <taxon>Unidentata</taxon>
        <taxon>Episquamata</taxon>
        <taxon>Toxicofera</taxon>
        <taxon>Iguania</taxon>
        <taxon>Dactyloidae</taxon>
        <taxon>Anolis</taxon>
    </lineage>
</organism>
<dbReference type="GeneTree" id="ENSGT00390000002407"/>
<evidence type="ECO:0000256" key="4">
    <source>
        <dbReference type="ARBA" id="ARBA00022692"/>
    </source>
</evidence>
<name>H9GA90_ANOCA</name>
<dbReference type="Ensembl" id="ENSACAT00000005468.4">
    <property type="protein sequence ID" value="ENSACAP00000005351.3"/>
    <property type="gene ID" value="ENSACAG00000005479.4"/>
</dbReference>
<dbReference type="Pfam" id="PF02936">
    <property type="entry name" value="COX4"/>
    <property type="match status" value="1"/>
</dbReference>
<evidence type="ECO:0000256" key="7">
    <source>
        <dbReference type="ARBA" id="ARBA00023128"/>
    </source>
</evidence>
<comment type="function">
    <text evidence="9">Component of the cytochrome c oxidase, the last enzyme in the mitochondrial electron transport chain which drives oxidative phosphorylation.</text>
</comment>
<keyword evidence="8 9" id="KW-0472">Membrane</keyword>
<reference evidence="10" key="1">
    <citation type="submission" date="2009-12" db="EMBL/GenBank/DDBJ databases">
        <title>The Genome Sequence of Anolis carolinensis (Green Anole Lizard).</title>
        <authorList>
            <consortium name="The Genome Sequencing Platform"/>
            <person name="Di Palma F."/>
            <person name="Alfoldi J."/>
            <person name="Heiman D."/>
            <person name="Young S."/>
            <person name="Grabherr M."/>
            <person name="Johnson J."/>
            <person name="Lander E.S."/>
            <person name="Lindblad-Toh K."/>
        </authorList>
    </citation>
    <scope>NUCLEOTIDE SEQUENCE [LARGE SCALE GENOMIC DNA]</scope>
    <source>
        <strain evidence="10">JBL SC #1</strain>
    </source>
</reference>
<keyword evidence="7 9" id="KW-0496">Mitochondrion</keyword>
<evidence type="ECO:0000256" key="5">
    <source>
        <dbReference type="ARBA" id="ARBA00022792"/>
    </source>
</evidence>
<dbReference type="UniPathway" id="UPA00705"/>
<comment type="subunit">
    <text evidence="9">Component of the cytochrome c oxidase (complex IV, CIV), a multisubunit enzyme composed of 14 subunits.</text>
</comment>
<keyword evidence="11" id="KW-1185">Reference proteome</keyword>
<comment type="subcellular location">
    <subcellularLocation>
        <location evidence="1 9">Mitochondrion inner membrane</location>
        <topology evidence="1 9">Single-pass membrane protein</topology>
    </subcellularLocation>
</comment>
<dbReference type="InParanoid" id="H9GA90"/>